<proteinExistence type="predicted"/>
<evidence type="ECO:0000313" key="1">
    <source>
        <dbReference type="EMBL" id="QMW06342.1"/>
    </source>
</evidence>
<dbReference type="InterPro" id="IPR023346">
    <property type="entry name" value="Lysozyme-like_dom_sf"/>
</dbReference>
<keyword evidence="1" id="KW-0378">Hydrolase</keyword>
<dbReference type="Gene3D" id="1.10.530.10">
    <property type="match status" value="1"/>
</dbReference>
<protein>
    <submittedName>
        <fullName evidence="1">Glycoside hydrolase</fullName>
    </submittedName>
</protein>
<dbReference type="RefSeq" id="WP_182463711.1">
    <property type="nucleotide sequence ID" value="NZ_CP059732.1"/>
</dbReference>
<keyword evidence="2" id="KW-1185">Reference proteome</keyword>
<evidence type="ECO:0000313" key="2">
    <source>
        <dbReference type="Proteomes" id="UP000515369"/>
    </source>
</evidence>
<reference evidence="1 2" key="1">
    <citation type="submission" date="2020-07" db="EMBL/GenBank/DDBJ databases">
        <title>Spirosoma foliorum sp. nov., isolated from the leaves on the Nejang mountain Korea, Republic of.</title>
        <authorList>
            <person name="Ho H."/>
            <person name="Lee Y.-J."/>
            <person name="Nurcahyanto D.-A."/>
            <person name="Kim S.-G."/>
        </authorList>
    </citation>
    <scope>NUCLEOTIDE SEQUENCE [LARGE SCALE GENOMIC DNA]</scope>
    <source>
        <strain evidence="1 2">PL0136</strain>
    </source>
</reference>
<dbReference type="GO" id="GO:0016787">
    <property type="term" value="F:hydrolase activity"/>
    <property type="evidence" value="ECO:0007669"/>
    <property type="project" value="UniProtKB-KW"/>
</dbReference>
<dbReference type="EMBL" id="CP059732">
    <property type="protein sequence ID" value="QMW06342.1"/>
    <property type="molecule type" value="Genomic_DNA"/>
</dbReference>
<dbReference type="AlphaFoldDB" id="A0A7G5H5F0"/>
<sequence length="187" mass="21502">MKPLTVDILVTCGADRKSAAKYVDWLNVLIVQYQINTFLRLAHFLAQMLHESDRMKATEEYASGAAYEGRKDLGNTVKGYGIKFKGRGGFQTTGYKNYLAFSRRHNIDCVDNPELLEEPQWWVTSACDYWKDRSLSIYADRDQVWQISCIVNIGHIPKPTEKRQFPNGWVERQAFLAKCKIALAVLF</sequence>
<name>A0A7G5H5F0_9BACT</name>
<dbReference type="KEGG" id="sfol:H3H32_16360"/>
<accession>A0A7G5H5F0</accession>
<gene>
    <name evidence="1" type="ORF">H3H32_16360</name>
</gene>
<dbReference type="Proteomes" id="UP000515369">
    <property type="component" value="Chromosome"/>
</dbReference>
<dbReference type="SUPFAM" id="SSF53955">
    <property type="entry name" value="Lysozyme-like"/>
    <property type="match status" value="1"/>
</dbReference>
<organism evidence="1 2">
    <name type="scientific">Spirosoma foliorum</name>
    <dbReference type="NCBI Taxonomy" id="2710596"/>
    <lineage>
        <taxon>Bacteria</taxon>
        <taxon>Pseudomonadati</taxon>
        <taxon>Bacteroidota</taxon>
        <taxon>Cytophagia</taxon>
        <taxon>Cytophagales</taxon>
        <taxon>Cytophagaceae</taxon>
        <taxon>Spirosoma</taxon>
    </lineage>
</organism>